<evidence type="ECO:0000259" key="8">
    <source>
        <dbReference type="Pfam" id="PF01757"/>
    </source>
</evidence>
<feature type="transmembrane region" description="Helical" evidence="7">
    <location>
        <begin position="176"/>
        <end position="192"/>
    </location>
</feature>
<feature type="domain" description="Acyltransferase 3" evidence="8">
    <location>
        <begin position="7"/>
        <end position="326"/>
    </location>
</feature>
<sequence>MKKRKIGVEYLRIVSMLLIVANHFLLFTGVLDNVKPFTISYYIVWLLEAIGYVGVDCYVLISGYFLIQSKFSWKKVLGLIGEVWFYSVVILVCLIVTKQGIYSSAQILNAFLPVSTRQYWFMTDYIILYILSPFINIGLQNLDQKQFKKLLLILLILFSIWDIFPGQQTGVQRGYSLYWLIVVYSIGAYIRLYSREGQARIWKILYIVCIVGMLGSKVIISACARIVPGVESYSEIFYSHSSIFVIGSAVALFMLFKDKQNRDTRFEKWILKISPLTFGVYLIHMNANLAKIYWGQLKYSLDANSYGIFLWYIVSTVIVFGISTIIDQIRNIGVKQIKNIFMRK</sequence>
<keyword evidence="5 7" id="KW-1133">Transmembrane helix</keyword>
<evidence type="ECO:0000256" key="4">
    <source>
        <dbReference type="ARBA" id="ARBA00022692"/>
    </source>
</evidence>
<dbReference type="PANTHER" id="PTHR40074">
    <property type="entry name" value="O-ACETYLTRANSFERASE WECH"/>
    <property type="match status" value="1"/>
</dbReference>
<feature type="transmembrane region" description="Helical" evidence="7">
    <location>
        <begin position="147"/>
        <end position="164"/>
    </location>
</feature>
<dbReference type="GO" id="GO:0009246">
    <property type="term" value="P:enterobacterial common antigen biosynthetic process"/>
    <property type="evidence" value="ECO:0007669"/>
    <property type="project" value="TreeGrafter"/>
</dbReference>
<evidence type="ECO:0000256" key="1">
    <source>
        <dbReference type="ARBA" id="ARBA00004651"/>
    </source>
</evidence>
<feature type="transmembrane region" description="Helical" evidence="7">
    <location>
        <begin position="117"/>
        <end position="135"/>
    </location>
</feature>
<feature type="transmembrane region" description="Helical" evidence="7">
    <location>
        <begin position="306"/>
        <end position="326"/>
    </location>
</feature>
<reference evidence="9 10" key="1">
    <citation type="journal article" date="2019" name="Science, e1252229">
        <title>Invertible promoters mediate bacterial phase variation, antibiotic resistance, and host adaptation in the gut.</title>
        <authorList>
            <person name="Jiang X."/>
            <person name="Hall A.B."/>
            <person name="Arthur T.D."/>
            <person name="Plichta D.R."/>
            <person name="Covington C.T."/>
            <person name="Poyet M."/>
            <person name="Crothers J."/>
            <person name="Moses P.L."/>
            <person name="Tolonen A.C."/>
            <person name="Vlamakis H."/>
            <person name="Alm E.J."/>
            <person name="Xavier R.J."/>
        </authorList>
    </citation>
    <scope>NUCLEOTIDE SEQUENCE [LARGE SCALE GENOMIC DNA]</scope>
    <source>
        <strain evidence="10">aa_0143</strain>
    </source>
</reference>
<feature type="transmembrane region" description="Helical" evidence="7">
    <location>
        <begin position="12"/>
        <end position="31"/>
    </location>
</feature>
<dbReference type="AlphaFoldDB" id="A0A4Q5C5M2"/>
<proteinExistence type="inferred from homology"/>
<feature type="transmembrane region" description="Helical" evidence="7">
    <location>
        <begin position="276"/>
        <end position="294"/>
    </location>
</feature>
<keyword evidence="3" id="KW-1003">Cell membrane</keyword>
<dbReference type="EMBL" id="RCYR01000031">
    <property type="protein sequence ID" value="RYS77749.1"/>
    <property type="molecule type" value="Genomic_DNA"/>
</dbReference>
<feature type="transmembrane region" description="Helical" evidence="7">
    <location>
        <begin position="43"/>
        <end position="67"/>
    </location>
</feature>
<keyword evidence="9" id="KW-0808">Transferase</keyword>
<comment type="subcellular location">
    <subcellularLocation>
        <location evidence="1">Cell membrane</location>
        <topology evidence="1">Multi-pass membrane protein</topology>
    </subcellularLocation>
</comment>
<dbReference type="GO" id="GO:0005886">
    <property type="term" value="C:plasma membrane"/>
    <property type="evidence" value="ECO:0007669"/>
    <property type="project" value="UniProtKB-SubCell"/>
</dbReference>
<dbReference type="RefSeq" id="WP_129795016.1">
    <property type="nucleotide sequence ID" value="NZ_JAKNIZ010000028.1"/>
</dbReference>
<evidence type="ECO:0000313" key="10">
    <source>
        <dbReference type="Proteomes" id="UP000292665"/>
    </source>
</evidence>
<protein>
    <submittedName>
        <fullName evidence="9">Acyltransferase</fullName>
    </submittedName>
</protein>
<dbReference type="PANTHER" id="PTHR40074:SF2">
    <property type="entry name" value="O-ACETYLTRANSFERASE WECH"/>
    <property type="match status" value="1"/>
</dbReference>
<evidence type="ECO:0000256" key="7">
    <source>
        <dbReference type="SAM" id="Phobius"/>
    </source>
</evidence>
<evidence type="ECO:0000256" key="6">
    <source>
        <dbReference type="ARBA" id="ARBA00023136"/>
    </source>
</evidence>
<name>A0A4Q5C5M2_9FIRM</name>
<keyword evidence="9" id="KW-0012">Acyltransferase</keyword>
<organism evidence="9 10">
    <name type="scientific">[Ruminococcus] torques</name>
    <dbReference type="NCBI Taxonomy" id="33039"/>
    <lineage>
        <taxon>Bacteria</taxon>
        <taxon>Bacillati</taxon>
        <taxon>Bacillota</taxon>
        <taxon>Clostridia</taxon>
        <taxon>Lachnospirales</taxon>
        <taxon>Lachnospiraceae</taxon>
        <taxon>Mediterraneibacter</taxon>
    </lineage>
</organism>
<dbReference type="GO" id="GO:0016413">
    <property type="term" value="F:O-acetyltransferase activity"/>
    <property type="evidence" value="ECO:0007669"/>
    <property type="project" value="TreeGrafter"/>
</dbReference>
<keyword evidence="6 7" id="KW-0472">Membrane</keyword>
<dbReference type="Proteomes" id="UP000292665">
    <property type="component" value="Unassembled WGS sequence"/>
</dbReference>
<comment type="similarity">
    <text evidence="2">Belongs to the acyltransferase 3 family.</text>
</comment>
<dbReference type="InterPro" id="IPR002656">
    <property type="entry name" value="Acyl_transf_3_dom"/>
</dbReference>
<evidence type="ECO:0000256" key="3">
    <source>
        <dbReference type="ARBA" id="ARBA00022475"/>
    </source>
</evidence>
<evidence type="ECO:0000256" key="5">
    <source>
        <dbReference type="ARBA" id="ARBA00022989"/>
    </source>
</evidence>
<comment type="caution">
    <text evidence="9">The sequence shown here is derived from an EMBL/GenBank/DDBJ whole genome shotgun (WGS) entry which is preliminary data.</text>
</comment>
<feature type="transmembrane region" description="Helical" evidence="7">
    <location>
        <begin position="236"/>
        <end position="256"/>
    </location>
</feature>
<accession>A0A4Q5C5M2</accession>
<dbReference type="Pfam" id="PF01757">
    <property type="entry name" value="Acyl_transf_3"/>
    <property type="match status" value="1"/>
</dbReference>
<gene>
    <name evidence="9" type="ORF">EAI93_12105</name>
</gene>
<keyword evidence="4 7" id="KW-0812">Transmembrane</keyword>
<feature type="transmembrane region" description="Helical" evidence="7">
    <location>
        <begin position="204"/>
        <end position="230"/>
    </location>
</feature>
<evidence type="ECO:0000256" key="2">
    <source>
        <dbReference type="ARBA" id="ARBA00007400"/>
    </source>
</evidence>
<evidence type="ECO:0000313" key="9">
    <source>
        <dbReference type="EMBL" id="RYS77749.1"/>
    </source>
</evidence>
<feature type="transmembrane region" description="Helical" evidence="7">
    <location>
        <begin position="79"/>
        <end position="97"/>
    </location>
</feature>